<feature type="compositionally biased region" description="Basic and acidic residues" evidence="3">
    <location>
        <begin position="460"/>
        <end position="471"/>
    </location>
</feature>
<dbReference type="SUPFAM" id="SSF50891">
    <property type="entry name" value="Cyclophilin-like"/>
    <property type="match status" value="1"/>
</dbReference>
<reference evidence="5" key="1">
    <citation type="submission" date="2022-12" db="EMBL/GenBank/DDBJ databases">
        <authorList>
            <person name="Webb A."/>
        </authorList>
    </citation>
    <scope>NUCLEOTIDE SEQUENCE</scope>
    <source>
        <strain evidence="5">Hp1</strain>
    </source>
</reference>
<dbReference type="GO" id="GO:0003755">
    <property type="term" value="F:peptidyl-prolyl cis-trans isomerase activity"/>
    <property type="evidence" value="ECO:0007669"/>
    <property type="project" value="InterPro"/>
</dbReference>
<organism evidence="5 6">
    <name type="scientific">Hyaloperonospora brassicae</name>
    <name type="common">Brassica downy mildew</name>
    <name type="synonym">Peronospora brassicae</name>
    <dbReference type="NCBI Taxonomy" id="162125"/>
    <lineage>
        <taxon>Eukaryota</taxon>
        <taxon>Sar</taxon>
        <taxon>Stramenopiles</taxon>
        <taxon>Oomycota</taxon>
        <taxon>Peronosporomycetes</taxon>
        <taxon>Peronosporales</taxon>
        <taxon>Peronosporaceae</taxon>
        <taxon>Hyaloperonospora</taxon>
    </lineage>
</organism>
<dbReference type="EMBL" id="CANTFL010000409">
    <property type="protein sequence ID" value="CAI5722077.1"/>
    <property type="molecule type" value="Genomic_DNA"/>
</dbReference>
<dbReference type="InterPro" id="IPR044666">
    <property type="entry name" value="Cyclophilin_A-like"/>
</dbReference>
<evidence type="ECO:0000313" key="6">
    <source>
        <dbReference type="Proteomes" id="UP001162031"/>
    </source>
</evidence>
<dbReference type="CDD" id="cd01925">
    <property type="entry name" value="cyclophilin_CeCYP16-like"/>
    <property type="match status" value="1"/>
</dbReference>
<dbReference type="InterPro" id="IPR020892">
    <property type="entry name" value="Cyclophilin-type_PPIase_CS"/>
</dbReference>
<dbReference type="Gene3D" id="2.40.100.10">
    <property type="entry name" value="Cyclophilin-like"/>
    <property type="match status" value="1"/>
</dbReference>
<evidence type="ECO:0000256" key="1">
    <source>
        <dbReference type="ARBA" id="ARBA00004123"/>
    </source>
</evidence>
<dbReference type="Pfam" id="PF00160">
    <property type="entry name" value="Pro_isomerase"/>
    <property type="match status" value="1"/>
</dbReference>
<feature type="compositionally biased region" description="Polar residues" evidence="3">
    <location>
        <begin position="302"/>
        <end position="313"/>
    </location>
</feature>
<dbReference type="GO" id="GO:0071013">
    <property type="term" value="C:catalytic step 2 spliceosome"/>
    <property type="evidence" value="ECO:0007669"/>
    <property type="project" value="TreeGrafter"/>
</dbReference>
<dbReference type="Proteomes" id="UP001162031">
    <property type="component" value="Unassembled WGS sequence"/>
</dbReference>
<keyword evidence="6" id="KW-1185">Reference proteome</keyword>
<accession>A0AAV0TKA9</accession>
<evidence type="ECO:0000256" key="3">
    <source>
        <dbReference type="SAM" id="MobiDB-lite"/>
    </source>
</evidence>
<keyword evidence="2" id="KW-0539">Nucleus</keyword>
<dbReference type="InterPro" id="IPR002130">
    <property type="entry name" value="Cyclophilin-type_PPIase_dom"/>
</dbReference>
<feature type="region of interest" description="Disordered" evidence="3">
    <location>
        <begin position="363"/>
        <end position="415"/>
    </location>
</feature>
<sequence length="497" mass="56317">MSNIYITEPNTEGKVLLHTSFGDVDVELWPQQAPKACRNFVQLSLEGYYDQTIFHRIVPGFMVQGGDPTGTGNGGESIYGGAFTDEFHSRLRFTHRGLLAMANENKPNSNHSQFFFTLDACDFLDKKHTIFGKVTGNTIFNLLSVGDVETNEQDRPLRPPKLLSIEVLWNPFEDIVPRAVKRNEASNDVQATKKPKRKATKDLKLLSFGDDEEAFQEEVSRAASTFHKKAKTMASSHDLLDDHKLKAIVDAEVLQRVAEIDNEVASEDKKARAREKLKVAVAAASSKNASSKERGDADKSLDTTSVNKLSASSSRHKTDREEYAKLREELRQSKKAVPLLMGEEAKKLEKDRAFQDMLTPLQQQRQKYLQRKKATTNPADGDADAKSDGTKKDVTESYHGQILEDDDEHDDTTDDKSWMTAKLKFKKHIDDQFRSVNEPSADDYMTIDSRNERGQSSVGESKRNRSQDRSRGSNRHGRSRDYDRQGHRDRDRRHGRR</sequence>
<proteinExistence type="predicted"/>
<name>A0AAV0TKA9_HYABA</name>
<evidence type="ECO:0000313" key="5">
    <source>
        <dbReference type="EMBL" id="CAI5722077.1"/>
    </source>
</evidence>
<feature type="region of interest" description="Disordered" evidence="3">
    <location>
        <begin position="282"/>
        <end position="322"/>
    </location>
</feature>
<dbReference type="PROSITE" id="PS50072">
    <property type="entry name" value="CSA_PPIASE_2"/>
    <property type="match status" value="1"/>
</dbReference>
<dbReference type="PANTHER" id="PTHR45625:SF6">
    <property type="entry name" value="SPLICEOSOME-ASSOCIATED PROTEIN CWC27 HOMOLOG"/>
    <property type="match status" value="1"/>
</dbReference>
<dbReference type="AlphaFoldDB" id="A0AAV0TKA9"/>
<dbReference type="PROSITE" id="PS00170">
    <property type="entry name" value="CSA_PPIASE_1"/>
    <property type="match status" value="1"/>
</dbReference>
<comment type="subcellular location">
    <subcellularLocation>
        <location evidence="1">Nucleus</location>
    </subcellularLocation>
</comment>
<feature type="region of interest" description="Disordered" evidence="3">
    <location>
        <begin position="428"/>
        <end position="497"/>
    </location>
</feature>
<protein>
    <recommendedName>
        <fullName evidence="4">PPIase cyclophilin-type domain-containing protein</fullName>
    </recommendedName>
</protein>
<dbReference type="PANTHER" id="PTHR45625">
    <property type="entry name" value="PEPTIDYL-PROLYL CIS-TRANS ISOMERASE-RELATED"/>
    <property type="match status" value="1"/>
</dbReference>
<dbReference type="FunFam" id="2.40.100.10:FF:000007">
    <property type="entry name" value="Peptidyl-prolyl cis-trans isomerase CWC27 homolog"/>
    <property type="match status" value="1"/>
</dbReference>
<dbReference type="GO" id="GO:0006457">
    <property type="term" value="P:protein folding"/>
    <property type="evidence" value="ECO:0007669"/>
    <property type="project" value="InterPro"/>
</dbReference>
<dbReference type="InterPro" id="IPR029000">
    <property type="entry name" value="Cyclophilin-like_dom_sf"/>
</dbReference>
<feature type="domain" description="PPIase cyclophilin-type" evidence="4">
    <location>
        <begin position="18"/>
        <end position="167"/>
    </location>
</feature>
<comment type="caution">
    <text evidence="5">The sequence shown here is derived from an EMBL/GenBank/DDBJ whole genome shotgun (WGS) entry which is preliminary data.</text>
</comment>
<evidence type="ECO:0000256" key="2">
    <source>
        <dbReference type="ARBA" id="ARBA00023242"/>
    </source>
</evidence>
<evidence type="ECO:0000259" key="4">
    <source>
        <dbReference type="PROSITE" id="PS50072"/>
    </source>
</evidence>
<dbReference type="PRINTS" id="PR00153">
    <property type="entry name" value="CSAPPISMRASE"/>
</dbReference>
<feature type="compositionally biased region" description="Basic and acidic residues" evidence="3">
    <location>
        <begin position="290"/>
        <end position="301"/>
    </location>
</feature>
<feature type="compositionally biased region" description="Basic and acidic residues" evidence="3">
    <location>
        <begin position="383"/>
        <end position="396"/>
    </location>
</feature>
<feature type="compositionally biased region" description="Basic and acidic residues" evidence="3">
    <location>
        <begin position="479"/>
        <end position="489"/>
    </location>
</feature>
<gene>
    <name evidence="5" type="ORF">HBR001_LOCUS2781</name>
</gene>
<feature type="compositionally biased region" description="Acidic residues" evidence="3">
    <location>
        <begin position="403"/>
        <end position="413"/>
    </location>
</feature>